<gene>
    <name evidence="4" type="ORF">JN10_0271</name>
</gene>
<dbReference type="Pfam" id="PF08240">
    <property type="entry name" value="ADH_N"/>
    <property type="match status" value="1"/>
</dbReference>
<evidence type="ECO:0000259" key="3">
    <source>
        <dbReference type="SMART" id="SM00829"/>
    </source>
</evidence>
<dbReference type="SMART" id="SM00829">
    <property type="entry name" value="PKS_ER"/>
    <property type="match status" value="1"/>
</dbReference>
<reference evidence="4 5" key="1">
    <citation type="submission" date="2019-07" db="EMBL/GenBank/DDBJ databases">
        <title>Genomic Encyclopedia of Archaeal and Bacterial Type Strains, Phase II (KMG-II): from individual species to whole genera.</title>
        <authorList>
            <person name="Goeker M."/>
        </authorList>
    </citation>
    <scope>NUCLEOTIDE SEQUENCE [LARGE SCALE GENOMIC DNA]</scope>
    <source>
        <strain evidence="4 5">ATCC BAA-2084</strain>
    </source>
</reference>
<comment type="caution">
    <text evidence="4">The sequence shown here is derived from an EMBL/GenBank/DDBJ whole genome shotgun (WGS) entry which is preliminary data.</text>
</comment>
<dbReference type="InterPro" id="IPR020843">
    <property type="entry name" value="ER"/>
</dbReference>
<dbReference type="GO" id="GO:0016651">
    <property type="term" value="F:oxidoreductase activity, acting on NAD(P)H"/>
    <property type="evidence" value="ECO:0007669"/>
    <property type="project" value="TreeGrafter"/>
</dbReference>
<dbReference type="GO" id="GO:0070402">
    <property type="term" value="F:NADPH binding"/>
    <property type="evidence" value="ECO:0007669"/>
    <property type="project" value="TreeGrafter"/>
</dbReference>
<dbReference type="PANTHER" id="PTHR48106">
    <property type="entry name" value="QUINONE OXIDOREDUCTASE PIG3-RELATED"/>
    <property type="match status" value="1"/>
</dbReference>
<feature type="domain" description="Enoyl reductase (ER)" evidence="3">
    <location>
        <begin position="35"/>
        <end position="348"/>
    </location>
</feature>
<dbReference type="AlphaFoldDB" id="A0A562USR4"/>
<dbReference type="Gene3D" id="3.90.180.10">
    <property type="entry name" value="Medium-chain alcohol dehydrogenases, catalytic domain"/>
    <property type="match status" value="1"/>
</dbReference>
<dbReference type="NCBIfam" id="TIGR02824">
    <property type="entry name" value="quinone_pig3"/>
    <property type="match status" value="1"/>
</dbReference>
<dbReference type="Gene3D" id="3.40.50.720">
    <property type="entry name" value="NAD(P)-binding Rossmann-like Domain"/>
    <property type="match status" value="1"/>
</dbReference>
<protein>
    <submittedName>
        <fullName evidence="4">Putative PIG3 family NAD(P)H quinone oxidoreductase</fullName>
    </submittedName>
</protein>
<dbReference type="InterPro" id="IPR013154">
    <property type="entry name" value="ADH-like_N"/>
</dbReference>
<dbReference type="PANTHER" id="PTHR48106:SF8">
    <property type="entry name" value="OS02G0805600 PROTEIN"/>
    <property type="match status" value="1"/>
</dbReference>
<dbReference type="Proteomes" id="UP000320547">
    <property type="component" value="Unassembled WGS sequence"/>
</dbReference>
<dbReference type="Pfam" id="PF00107">
    <property type="entry name" value="ADH_zinc_N"/>
    <property type="match status" value="1"/>
</dbReference>
<evidence type="ECO:0000256" key="1">
    <source>
        <dbReference type="ARBA" id="ARBA00022857"/>
    </source>
</evidence>
<accession>A0A562USR4</accession>
<evidence type="ECO:0000313" key="5">
    <source>
        <dbReference type="Proteomes" id="UP000320547"/>
    </source>
</evidence>
<dbReference type="InterPro" id="IPR014189">
    <property type="entry name" value="Quinone_OxRdtase_PIG3"/>
</dbReference>
<evidence type="ECO:0000313" key="4">
    <source>
        <dbReference type="EMBL" id="TWJ08656.1"/>
    </source>
</evidence>
<dbReference type="InterPro" id="IPR011032">
    <property type="entry name" value="GroES-like_sf"/>
</dbReference>
<keyword evidence="2" id="KW-0560">Oxidoreductase</keyword>
<organism evidence="4 5">
    <name type="scientific">Altererythrobacter ishigakiensis</name>
    <dbReference type="NCBI Taxonomy" id="476157"/>
    <lineage>
        <taxon>Bacteria</taxon>
        <taxon>Pseudomonadati</taxon>
        <taxon>Pseudomonadota</taxon>
        <taxon>Alphaproteobacteria</taxon>
        <taxon>Sphingomonadales</taxon>
        <taxon>Erythrobacteraceae</taxon>
        <taxon>Altererythrobacter</taxon>
    </lineage>
</organism>
<dbReference type="CDD" id="cd05276">
    <property type="entry name" value="p53_inducible_oxidoreductase"/>
    <property type="match status" value="1"/>
</dbReference>
<dbReference type="InterPro" id="IPR013149">
    <property type="entry name" value="ADH-like_C"/>
</dbReference>
<keyword evidence="5" id="KW-1185">Reference proteome</keyword>
<sequence>METQQSCHRKRGGFREMAGQVLPEMMQAVGFDTPGGPEVLALRDMPLPDIKPADVLIKVAYAGVNRPDCIQRAGHYPAPPGASPLPGLEVAGEVVAIGSEVPEEMLGQTVAALTPGGGYAEYCTAPWGHCLSVPEGMPLAEAAALPETLFTVWHNVFERGMLRDGETLLVHGGTSGIGTMAIMLAKAFDAQVIATCGDEAKCRAARELGADLAINYRETDFVDAVTDFTDGKGVNVVLDMVSGDYVPRNLKCLAQDGRHVTIAVLGGPKAELNMAFVMMRRLTLTGSTLRPRSDGFKTALADEIAQAAWPLFTSRELQPVMDQVFPLADAAAAHSRMEAGDHIGKIVLKVGHGQ</sequence>
<dbReference type="SUPFAM" id="SSF50129">
    <property type="entry name" value="GroES-like"/>
    <property type="match status" value="1"/>
</dbReference>
<name>A0A562USR4_9SPHN</name>
<proteinExistence type="predicted"/>
<evidence type="ECO:0000256" key="2">
    <source>
        <dbReference type="ARBA" id="ARBA00023002"/>
    </source>
</evidence>
<dbReference type="InterPro" id="IPR036291">
    <property type="entry name" value="NAD(P)-bd_dom_sf"/>
</dbReference>
<dbReference type="SUPFAM" id="SSF51735">
    <property type="entry name" value="NAD(P)-binding Rossmann-fold domains"/>
    <property type="match status" value="1"/>
</dbReference>
<dbReference type="EMBL" id="VLLK01000001">
    <property type="protein sequence ID" value="TWJ08656.1"/>
    <property type="molecule type" value="Genomic_DNA"/>
</dbReference>
<keyword evidence="1" id="KW-0521">NADP</keyword>
<dbReference type="STRING" id="476157.GCA_001663155_00472"/>